<dbReference type="PRINTS" id="PR00778">
    <property type="entry name" value="HTHARSR"/>
</dbReference>
<dbReference type="InterPro" id="IPR011991">
    <property type="entry name" value="ArsR-like_HTH"/>
</dbReference>
<comment type="caution">
    <text evidence="2">The sequence shown here is derived from an EMBL/GenBank/DDBJ whole genome shotgun (WGS) entry which is preliminary data.</text>
</comment>
<protein>
    <submittedName>
        <fullName evidence="2">ArsR family transcriptional regulator</fullName>
    </submittedName>
</protein>
<dbReference type="SUPFAM" id="SSF46785">
    <property type="entry name" value="Winged helix' DNA-binding domain"/>
    <property type="match status" value="1"/>
</dbReference>
<dbReference type="Pfam" id="PF01022">
    <property type="entry name" value="HTH_5"/>
    <property type="match status" value="1"/>
</dbReference>
<keyword evidence="3" id="KW-1185">Reference proteome</keyword>
<name>A0A0F5FS35_9HYPH</name>
<dbReference type="InterPro" id="IPR001845">
    <property type="entry name" value="HTH_ArsR_DNA-bd_dom"/>
</dbReference>
<dbReference type="GO" id="GO:0003700">
    <property type="term" value="F:DNA-binding transcription factor activity"/>
    <property type="evidence" value="ECO:0007669"/>
    <property type="project" value="InterPro"/>
</dbReference>
<proteinExistence type="predicted"/>
<dbReference type="CDD" id="cd00090">
    <property type="entry name" value="HTH_ARSR"/>
    <property type="match status" value="1"/>
</dbReference>
<evidence type="ECO:0000313" key="3">
    <source>
        <dbReference type="Proteomes" id="UP000033632"/>
    </source>
</evidence>
<dbReference type="PATRIC" id="fig|443610.3.peg.523"/>
<dbReference type="OrthoDB" id="9798998at2"/>
<feature type="domain" description="HTH arsR-type" evidence="1">
    <location>
        <begin position="1"/>
        <end position="92"/>
    </location>
</feature>
<dbReference type="PROSITE" id="PS50987">
    <property type="entry name" value="HTH_ARSR_2"/>
    <property type="match status" value="1"/>
</dbReference>
<dbReference type="SMART" id="SM00418">
    <property type="entry name" value="HTH_ARSR"/>
    <property type="match status" value="1"/>
</dbReference>
<organism evidence="2 3">
    <name type="scientific">Devosia geojensis</name>
    <dbReference type="NCBI Taxonomy" id="443610"/>
    <lineage>
        <taxon>Bacteria</taxon>
        <taxon>Pseudomonadati</taxon>
        <taxon>Pseudomonadota</taxon>
        <taxon>Alphaproteobacteria</taxon>
        <taxon>Hyphomicrobiales</taxon>
        <taxon>Devosiaceae</taxon>
        <taxon>Devosia</taxon>
    </lineage>
</organism>
<dbReference type="RefSeq" id="WP_046108830.1">
    <property type="nucleotide sequence ID" value="NZ_JZEX01000109.1"/>
</dbReference>
<dbReference type="Proteomes" id="UP000033632">
    <property type="component" value="Unassembled WGS sequence"/>
</dbReference>
<dbReference type="PANTHER" id="PTHR38600:SF2">
    <property type="entry name" value="SLL0088 PROTEIN"/>
    <property type="match status" value="1"/>
</dbReference>
<dbReference type="EMBL" id="JZEX01000109">
    <property type="protein sequence ID" value="KKB11666.1"/>
    <property type="molecule type" value="Genomic_DNA"/>
</dbReference>
<dbReference type="InterPro" id="IPR036390">
    <property type="entry name" value="WH_DNA-bd_sf"/>
</dbReference>
<dbReference type="AlphaFoldDB" id="A0A0F5FS35"/>
<dbReference type="NCBIfam" id="NF033788">
    <property type="entry name" value="HTH_metalloreg"/>
    <property type="match status" value="1"/>
</dbReference>
<dbReference type="STRING" id="443610.VE25_11575"/>
<evidence type="ECO:0000313" key="2">
    <source>
        <dbReference type="EMBL" id="KKB11666.1"/>
    </source>
</evidence>
<dbReference type="PANTHER" id="PTHR38600">
    <property type="entry name" value="TRANSCRIPTIONAL REGULATORY PROTEIN"/>
    <property type="match status" value="1"/>
</dbReference>
<gene>
    <name evidence="2" type="ORF">VE25_11575</name>
</gene>
<dbReference type="InterPro" id="IPR036388">
    <property type="entry name" value="WH-like_DNA-bd_sf"/>
</dbReference>
<dbReference type="Gene3D" id="1.10.10.10">
    <property type="entry name" value="Winged helix-like DNA-binding domain superfamily/Winged helix DNA-binding domain"/>
    <property type="match status" value="1"/>
</dbReference>
<reference evidence="2 3" key="1">
    <citation type="submission" date="2015-03" db="EMBL/GenBank/DDBJ databases">
        <authorList>
            <person name="Hassan Y.I."/>
            <person name="Lepp D."/>
            <person name="Li X.-Z."/>
            <person name="Zhou T."/>
        </authorList>
    </citation>
    <scope>NUCLEOTIDE SEQUENCE [LARGE SCALE GENOMIC DNA]</scope>
    <source>
        <strain evidence="2 3">BD-c194</strain>
    </source>
</reference>
<evidence type="ECO:0000259" key="1">
    <source>
        <dbReference type="PROSITE" id="PS50987"/>
    </source>
</evidence>
<accession>A0A0F5FS35</accession>
<sequence>MQTDQLSLTLSAIADPTRRAILMRLMDGEASVKELAAPFDMSIPAVCKHLKVLEGAGLISRGRNAQLRPCRLEAQPLREVVDWIEEFARFWDTSLDRLDGLLERLQSADPTARKN</sequence>